<name>A0A8S0QW87_OLEEU</name>
<accession>A0A8S0QW87</accession>
<dbReference type="EMBL" id="CACTIH010001963">
    <property type="protein sequence ID" value="CAA2970174.1"/>
    <property type="molecule type" value="Genomic_DNA"/>
</dbReference>
<evidence type="ECO:0000313" key="1">
    <source>
        <dbReference type="EMBL" id="CAA2970174.1"/>
    </source>
</evidence>
<dbReference type="AlphaFoldDB" id="A0A8S0QW87"/>
<feature type="non-terminal residue" evidence="1">
    <location>
        <position position="1"/>
    </location>
</feature>
<sequence length="63" mass="7044">SHSLKRKGRGPTRGKGTDDIISADEKISLEISKTWEELLEINKQVWLVSVALSFDPLLHSVTI</sequence>
<feature type="non-terminal residue" evidence="1">
    <location>
        <position position="63"/>
    </location>
</feature>
<dbReference type="Proteomes" id="UP000594638">
    <property type="component" value="Unassembled WGS sequence"/>
</dbReference>
<protein>
    <submittedName>
        <fullName evidence="1">Uncharacterized protein</fullName>
    </submittedName>
</protein>
<proteinExistence type="predicted"/>
<gene>
    <name evidence="1" type="ORF">OLEA9_A020787</name>
</gene>
<dbReference type="Gramene" id="OE9A020787T1">
    <property type="protein sequence ID" value="OE9A020787C1"/>
    <property type="gene ID" value="OE9A020787"/>
</dbReference>
<organism evidence="1 2">
    <name type="scientific">Olea europaea subsp. europaea</name>
    <dbReference type="NCBI Taxonomy" id="158383"/>
    <lineage>
        <taxon>Eukaryota</taxon>
        <taxon>Viridiplantae</taxon>
        <taxon>Streptophyta</taxon>
        <taxon>Embryophyta</taxon>
        <taxon>Tracheophyta</taxon>
        <taxon>Spermatophyta</taxon>
        <taxon>Magnoliopsida</taxon>
        <taxon>eudicotyledons</taxon>
        <taxon>Gunneridae</taxon>
        <taxon>Pentapetalae</taxon>
        <taxon>asterids</taxon>
        <taxon>lamiids</taxon>
        <taxon>Lamiales</taxon>
        <taxon>Oleaceae</taxon>
        <taxon>Oleeae</taxon>
        <taxon>Olea</taxon>
    </lineage>
</organism>
<keyword evidence="2" id="KW-1185">Reference proteome</keyword>
<reference evidence="1 2" key="1">
    <citation type="submission" date="2019-12" db="EMBL/GenBank/DDBJ databases">
        <authorList>
            <person name="Alioto T."/>
            <person name="Alioto T."/>
            <person name="Gomez Garrido J."/>
        </authorList>
    </citation>
    <scope>NUCLEOTIDE SEQUENCE [LARGE SCALE GENOMIC DNA]</scope>
</reference>
<evidence type="ECO:0000313" key="2">
    <source>
        <dbReference type="Proteomes" id="UP000594638"/>
    </source>
</evidence>
<comment type="caution">
    <text evidence="1">The sequence shown here is derived from an EMBL/GenBank/DDBJ whole genome shotgun (WGS) entry which is preliminary data.</text>
</comment>